<gene>
    <name evidence="1" type="ORF">Cvel_12822</name>
</gene>
<dbReference type="VEuPathDB" id="CryptoDB:Cvel_12822"/>
<reference evidence="1" key="1">
    <citation type="submission" date="2014-11" db="EMBL/GenBank/DDBJ databases">
        <authorList>
            <person name="Otto D Thomas"/>
            <person name="Naeem Raeece"/>
        </authorList>
    </citation>
    <scope>NUCLEOTIDE SEQUENCE</scope>
</reference>
<protein>
    <submittedName>
        <fullName evidence="1">Uncharacterized protein</fullName>
    </submittedName>
</protein>
<dbReference type="PhylomeDB" id="A0A0G4IBG4"/>
<sequence>MYQGNIEACDKVTPYGEPEREELGGVIRSAVLGDWMDVPQRWHTLVNIPEKGKAAWPSCYLTELFSSKVFRGWPPAYRLIAGQLWRLHEGKMFSGDKWEGVVTAVIAMHLLLLEWGEWYPAGDLLPADLFGSRFGGVIEDAPAMNAAKLWKELNERKGLQPKGGATEDTVFLVVSYHAKFKQYGLFLVVVPVQTKRVVSGFQCKKGRKNLEEATVEPTDVNIGVWLYGNGAAKALKPQSWIVLDDAAVDVLLGESLKEAAPLY</sequence>
<accession>A0A0G4IBG4</accession>
<name>A0A0G4IBG4_9ALVE</name>
<evidence type="ECO:0000313" key="1">
    <source>
        <dbReference type="EMBL" id="CEM54496.1"/>
    </source>
</evidence>
<dbReference type="EMBL" id="CDMZ01005793">
    <property type="protein sequence ID" value="CEM54496.1"/>
    <property type="molecule type" value="Genomic_DNA"/>
</dbReference>
<proteinExistence type="predicted"/>
<organism evidence="1">
    <name type="scientific">Chromera velia CCMP2878</name>
    <dbReference type="NCBI Taxonomy" id="1169474"/>
    <lineage>
        <taxon>Eukaryota</taxon>
        <taxon>Sar</taxon>
        <taxon>Alveolata</taxon>
        <taxon>Colpodellida</taxon>
        <taxon>Chromeraceae</taxon>
        <taxon>Chromera</taxon>
    </lineage>
</organism>
<dbReference type="AlphaFoldDB" id="A0A0G4IBG4"/>